<proteinExistence type="predicted"/>
<dbReference type="GO" id="GO:0005200">
    <property type="term" value="F:structural constituent of cytoskeleton"/>
    <property type="evidence" value="ECO:0007669"/>
    <property type="project" value="TreeGrafter"/>
</dbReference>
<evidence type="ECO:0000259" key="5">
    <source>
        <dbReference type="PROSITE" id="PS51842"/>
    </source>
</evidence>
<name>A0A2T7NL44_POMCA</name>
<dbReference type="Proteomes" id="UP000245119">
    <property type="component" value="Linkage Group LG11"/>
</dbReference>
<feature type="region of interest" description="Disordered" evidence="4">
    <location>
        <begin position="1"/>
        <end position="45"/>
    </location>
</feature>
<dbReference type="Gene3D" id="1.20.5.1160">
    <property type="entry name" value="Vasodilator-stimulated phosphoprotein"/>
    <property type="match status" value="1"/>
</dbReference>
<dbReference type="GO" id="GO:0007097">
    <property type="term" value="P:nuclear migration"/>
    <property type="evidence" value="ECO:0007669"/>
    <property type="project" value="TreeGrafter"/>
</dbReference>
<dbReference type="GO" id="GO:0090435">
    <property type="term" value="P:protein localization to nuclear envelope"/>
    <property type="evidence" value="ECO:0007669"/>
    <property type="project" value="TreeGrafter"/>
</dbReference>
<evidence type="ECO:0000256" key="4">
    <source>
        <dbReference type="SAM" id="MobiDB-lite"/>
    </source>
</evidence>
<feature type="coiled-coil region" evidence="3">
    <location>
        <begin position="98"/>
        <end position="196"/>
    </location>
</feature>
<dbReference type="AlphaFoldDB" id="A0A2T7NL44"/>
<dbReference type="Pfam" id="PF00038">
    <property type="entry name" value="Filament"/>
    <property type="match status" value="1"/>
</dbReference>
<dbReference type="GO" id="GO:0005652">
    <property type="term" value="C:nuclear lamina"/>
    <property type="evidence" value="ECO:0007669"/>
    <property type="project" value="TreeGrafter"/>
</dbReference>
<accession>A0A2T7NL44</accession>
<feature type="compositionally biased region" description="Polar residues" evidence="4">
    <location>
        <begin position="51"/>
        <end position="61"/>
    </location>
</feature>
<feature type="compositionally biased region" description="Polar residues" evidence="4">
    <location>
        <begin position="15"/>
        <end position="37"/>
    </location>
</feature>
<evidence type="ECO:0000313" key="6">
    <source>
        <dbReference type="EMBL" id="PVD21890.1"/>
    </source>
</evidence>
<dbReference type="SUPFAM" id="SSF64593">
    <property type="entry name" value="Intermediate filament protein, coiled coil region"/>
    <property type="match status" value="1"/>
</dbReference>
<dbReference type="InterPro" id="IPR039008">
    <property type="entry name" value="IF_rod_dom"/>
</dbReference>
<dbReference type="PANTHER" id="PTHR45721">
    <property type="entry name" value="LAMIN DM0-RELATED"/>
    <property type="match status" value="1"/>
</dbReference>
<dbReference type="GO" id="GO:0005882">
    <property type="term" value="C:intermediate filament"/>
    <property type="evidence" value="ECO:0007669"/>
    <property type="project" value="UniProtKB-KW"/>
</dbReference>
<dbReference type="GO" id="GO:0006998">
    <property type="term" value="P:nuclear envelope organization"/>
    <property type="evidence" value="ECO:0007669"/>
    <property type="project" value="TreeGrafter"/>
</dbReference>
<evidence type="ECO:0000256" key="1">
    <source>
        <dbReference type="ARBA" id="ARBA00022754"/>
    </source>
</evidence>
<dbReference type="GO" id="GO:0051664">
    <property type="term" value="P:nuclear pore localization"/>
    <property type="evidence" value="ECO:0007669"/>
    <property type="project" value="TreeGrafter"/>
</dbReference>
<feature type="domain" description="IF rod" evidence="5">
    <location>
        <begin position="108"/>
        <end position="196"/>
    </location>
</feature>
<evidence type="ECO:0000313" key="7">
    <source>
        <dbReference type="Proteomes" id="UP000245119"/>
    </source>
</evidence>
<reference evidence="6 7" key="1">
    <citation type="submission" date="2018-04" db="EMBL/GenBank/DDBJ databases">
        <title>The genome of golden apple snail Pomacea canaliculata provides insight into stress tolerance and invasive adaptation.</title>
        <authorList>
            <person name="Liu C."/>
            <person name="Liu B."/>
            <person name="Ren Y."/>
            <person name="Zhang Y."/>
            <person name="Wang H."/>
            <person name="Li S."/>
            <person name="Jiang F."/>
            <person name="Yin L."/>
            <person name="Zhang G."/>
            <person name="Qian W."/>
            <person name="Fan W."/>
        </authorList>
    </citation>
    <scope>NUCLEOTIDE SEQUENCE [LARGE SCALE GENOMIC DNA]</scope>
    <source>
        <strain evidence="6">SZHN2017</strain>
        <tissue evidence="6">Muscle</tissue>
    </source>
</reference>
<comment type="caution">
    <text evidence="6">The sequence shown here is derived from an EMBL/GenBank/DDBJ whole genome shotgun (WGS) entry which is preliminary data.</text>
</comment>
<dbReference type="EMBL" id="PZQS01000011">
    <property type="protein sequence ID" value="PVD21890.1"/>
    <property type="molecule type" value="Genomic_DNA"/>
</dbReference>
<sequence>MSSSQTIRTSLSSVPIGSSVTEKRTVITTSTSSNNDDPGSDFYYRSSIAPRSSSVYRSSTVGAGPISPGATRISRTVEYSSGFLPSLGSITNLSNTGVSSFKTNREREKKDMQDLNERFANYIEKVRFLEAQNRKLATELDDLRSKWGKETSAVKQMYGTELEEARKVIEETNNEKARLQVRVGQLEEQVEDLLRQ</sequence>
<protein>
    <recommendedName>
        <fullName evidence="5">IF rod domain-containing protein</fullName>
    </recommendedName>
</protein>
<keyword evidence="2 3" id="KW-0175">Coiled coil</keyword>
<gene>
    <name evidence="6" type="ORF">C0Q70_17693</name>
</gene>
<keyword evidence="1" id="KW-0403">Intermediate filament</keyword>
<dbReference type="STRING" id="400727.A0A2T7NL44"/>
<organism evidence="6 7">
    <name type="scientific">Pomacea canaliculata</name>
    <name type="common">Golden apple snail</name>
    <dbReference type="NCBI Taxonomy" id="400727"/>
    <lineage>
        <taxon>Eukaryota</taxon>
        <taxon>Metazoa</taxon>
        <taxon>Spiralia</taxon>
        <taxon>Lophotrochozoa</taxon>
        <taxon>Mollusca</taxon>
        <taxon>Gastropoda</taxon>
        <taxon>Caenogastropoda</taxon>
        <taxon>Architaenioglossa</taxon>
        <taxon>Ampullarioidea</taxon>
        <taxon>Ampullariidae</taxon>
        <taxon>Pomacea</taxon>
    </lineage>
</organism>
<feature type="region of interest" description="Disordered" evidence="4">
    <location>
        <begin position="51"/>
        <end position="70"/>
    </location>
</feature>
<dbReference type="OrthoDB" id="2441647at2759"/>
<evidence type="ECO:0000256" key="3">
    <source>
        <dbReference type="SAM" id="Coils"/>
    </source>
</evidence>
<evidence type="ECO:0000256" key="2">
    <source>
        <dbReference type="ARBA" id="ARBA00023054"/>
    </source>
</evidence>
<dbReference type="PANTHER" id="PTHR45721:SF12">
    <property type="entry name" value="INTERMEDIATE FILAMENT PROTEIN IFA-1"/>
    <property type="match status" value="1"/>
</dbReference>
<keyword evidence="7" id="KW-1185">Reference proteome</keyword>
<dbReference type="PROSITE" id="PS51842">
    <property type="entry name" value="IF_ROD_2"/>
    <property type="match status" value="1"/>
</dbReference>
<feature type="compositionally biased region" description="Low complexity" evidence="4">
    <location>
        <begin position="1"/>
        <end position="13"/>
    </location>
</feature>
<dbReference type="GO" id="GO:0031507">
    <property type="term" value="P:heterochromatin formation"/>
    <property type="evidence" value="ECO:0007669"/>
    <property type="project" value="TreeGrafter"/>
</dbReference>